<reference evidence="1 2" key="1">
    <citation type="submission" date="2024-01" db="EMBL/GenBank/DDBJ databases">
        <title>The genomes of 5 underutilized Papilionoideae crops provide insights into root nodulation and disease resistanc.</title>
        <authorList>
            <person name="Jiang F."/>
        </authorList>
    </citation>
    <scope>NUCLEOTIDE SEQUENCE [LARGE SCALE GENOMIC DNA]</scope>
    <source>
        <strain evidence="1">JINMINGXINNONG_FW02</strain>
        <tissue evidence="1">Leaves</tissue>
    </source>
</reference>
<dbReference type="Proteomes" id="UP001374584">
    <property type="component" value="Unassembled WGS sequence"/>
</dbReference>
<evidence type="ECO:0000313" key="2">
    <source>
        <dbReference type="Proteomes" id="UP001374584"/>
    </source>
</evidence>
<dbReference type="AlphaFoldDB" id="A0AAN9MKW0"/>
<proteinExistence type="predicted"/>
<evidence type="ECO:0000313" key="1">
    <source>
        <dbReference type="EMBL" id="KAK7356504.1"/>
    </source>
</evidence>
<comment type="caution">
    <text evidence="1">The sequence shown here is derived from an EMBL/GenBank/DDBJ whole genome shotgun (WGS) entry which is preliminary data.</text>
</comment>
<accession>A0AAN9MKW0</accession>
<dbReference type="EMBL" id="JAYMYR010000006">
    <property type="protein sequence ID" value="KAK7356504.1"/>
    <property type="molecule type" value="Genomic_DNA"/>
</dbReference>
<keyword evidence="2" id="KW-1185">Reference proteome</keyword>
<organism evidence="1 2">
    <name type="scientific">Phaseolus coccineus</name>
    <name type="common">Scarlet runner bean</name>
    <name type="synonym">Phaseolus multiflorus</name>
    <dbReference type="NCBI Taxonomy" id="3886"/>
    <lineage>
        <taxon>Eukaryota</taxon>
        <taxon>Viridiplantae</taxon>
        <taxon>Streptophyta</taxon>
        <taxon>Embryophyta</taxon>
        <taxon>Tracheophyta</taxon>
        <taxon>Spermatophyta</taxon>
        <taxon>Magnoliopsida</taxon>
        <taxon>eudicotyledons</taxon>
        <taxon>Gunneridae</taxon>
        <taxon>Pentapetalae</taxon>
        <taxon>rosids</taxon>
        <taxon>fabids</taxon>
        <taxon>Fabales</taxon>
        <taxon>Fabaceae</taxon>
        <taxon>Papilionoideae</taxon>
        <taxon>50 kb inversion clade</taxon>
        <taxon>NPAAA clade</taxon>
        <taxon>indigoferoid/millettioid clade</taxon>
        <taxon>Phaseoleae</taxon>
        <taxon>Phaseolus</taxon>
    </lineage>
</organism>
<name>A0AAN9MKW0_PHACN</name>
<protein>
    <submittedName>
        <fullName evidence="1">Uncharacterized protein</fullName>
    </submittedName>
</protein>
<sequence>MPLALAISRASRPGDDGLSLISAMTDDTSPRLAEETLVQAFHFSLPMICAREKRETRTFEDSVHLERLCSWNLE</sequence>
<gene>
    <name evidence="1" type="ORF">VNO80_15777</name>
</gene>